<feature type="domain" description="MoxR-vWA-beta-propeller ternary system" evidence="2">
    <location>
        <begin position="9"/>
        <end position="178"/>
    </location>
</feature>
<organism evidence="3 4">
    <name type="scientific">Pseudomonas zeae</name>
    <dbReference type="NCBI Taxonomy" id="2745510"/>
    <lineage>
        <taxon>Bacteria</taxon>
        <taxon>Pseudomonadati</taxon>
        <taxon>Pseudomonadota</taxon>
        <taxon>Gammaproteobacteria</taxon>
        <taxon>Pseudomonadales</taxon>
        <taxon>Pseudomonadaceae</taxon>
        <taxon>Pseudomonas</taxon>
    </lineage>
</organism>
<keyword evidence="4" id="KW-1185">Reference proteome</keyword>
<protein>
    <submittedName>
        <fullName evidence="3">BpX6 domain-containing protein</fullName>
    </submittedName>
</protein>
<evidence type="ECO:0000256" key="1">
    <source>
        <dbReference type="SAM" id="Phobius"/>
    </source>
</evidence>
<dbReference type="InterPro" id="IPR045547">
    <property type="entry name" value="bpX6"/>
</dbReference>
<keyword evidence="1" id="KW-1133">Transmembrane helix</keyword>
<evidence type="ECO:0000313" key="4">
    <source>
        <dbReference type="Proteomes" id="UP001287024"/>
    </source>
</evidence>
<sequence length="971" mass="108793">MLENAAALIRRPVLSGHQRIEGLWFAAERFAQHERERLIIEHWQTAASAYRFADGDLLRFAQPLTVHCETLLGWPLIRQGKTLCSAVLDPQEMRDLPAADLWLVRGSHVSALHLRDADVLAPGEWIDISGVTLLDTYDCRNVLPLPVLEPLEVTSDVREILGKNLKPVSPEQQKTLQALIARQQKAPQVSPDAAVSPASAGWTAPDDAPLPWLKLSVTLVLLVAVFWMGAQGRHTEVNAVTPAPATSLSVQIGAVVVGTLIAGVALTLLLFGLRHLLRRVASVPLPLPGAPTHSAADIAPRARPHQHKPALWRRWVTRLTRHSRLSALYGRRQAAYMQCMFEMFENGDYEEALRHAIPLGGGEHSGEQSFGTPQRRQDLSISQHQGLARSMVFEQDVEGHLRQIYRQTFQRLDREGRIEEAVFVLAELLKVQQEALDYLEKHGRQQQAADLALAWDMPAATIVRLLCLAGNWQRALLVARRDEAFADAVALLQDKWPLYAERLRLEWAESLARKGLWLQAVEVVWPLLAERERATQWLLNAEMAGGSLALGALVKRAILLPDTLFAYADQVEQLRDDPARYAERAALAESLLQHKAHATELAWLASATVYAIIADQVGGQGRLSLLQLQALVSMSKDKLLQADLPQQLPARPAPYTQVTGSEPLQWTAPDMGSRMIRDAVPLTDQRYLLALGEAGAVVVDAHGNTLYQFAMPAQYIVLAQGRQVALLVARRNEVWRISKVDLVTRVATDLGVQMFSAFSRTFNGSNWTIGRGRQLRVVDVDRGFETLWHVSDLPGEVIGMKDDACNESVWLSDAQAGLELWHYRLPERRLMKRMPVPALGIDQQYLLSADGRLEFMRVERESDEVSVLVFGGGTDCNNYSLPDCDFEQDHDELVEVHLHEHCRLIGYLINDHDMRWHFIARTSNRLVATLQWPRQGVRVRCVGSDFLLFDDQGRLSHFNMDNVTQHNLSLN</sequence>
<reference evidence="3 4" key="1">
    <citation type="submission" date="2023-05" db="EMBL/GenBank/DDBJ databases">
        <title>Siderophore-mediated competition between Bacillus subtilis and Pseudomonas marginalis.</title>
        <authorList>
            <person name="Lyng M."/>
            <person name="Joergensen J.P.B."/>
            <person name="Schostag M.D."/>
            <person name="Jarmusch S.A."/>
            <person name="Aguilar D.K.C."/>
            <person name="Andrade C.N.L."/>
            <person name="Kovacs A.T."/>
        </authorList>
    </citation>
    <scope>NUCLEOTIDE SEQUENCE [LARGE SCALE GENOMIC DNA]</scope>
    <source>
        <strain evidence="3 4">P8_72</strain>
    </source>
</reference>
<evidence type="ECO:0000313" key="3">
    <source>
        <dbReference type="EMBL" id="MDX9677887.1"/>
    </source>
</evidence>
<feature type="transmembrane region" description="Helical" evidence="1">
    <location>
        <begin position="212"/>
        <end position="230"/>
    </location>
</feature>
<name>A0ABU5BMG7_9PSED</name>
<proteinExistence type="predicted"/>
<evidence type="ECO:0000259" key="2">
    <source>
        <dbReference type="Pfam" id="PF19922"/>
    </source>
</evidence>
<accession>A0ABU5BMG7</accession>
<gene>
    <name evidence="3" type="ORF">QMK45_18430</name>
</gene>
<dbReference type="Pfam" id="PF19922">
    <property type="entry name" value="bpX6"/>
    <property type="match status" value="1"/>
</dbReference>
<dbReference type="Proteomes" id="UP001287024">
    <property type="component" value="Unassembled WGS sequence"/>
</dbReference>
<keyword evidence="1" id="KW-0472">Membrane</keyword>
<keyword evidence="1" id="KW-0812">Transmembrane</keyword>
<dbReference type="RefSeq" id="WP_320336900.1">
    <property type="nucleotide sequence ID" value="NZ_JASFAG010000002.1"/>
</dbReference>
<feature type="transmembrane region" description="Helical" evidence="1">
    <location>
        <begin position="250"/>
        <end position="273"/>
    </location>
</feature>
<comment type="caution">
    <text evidence="3">The sequence shown here is derived from an EMBL/GenBank/DDBJ whole genome shotgun (WGS) entry which is preliminary data.</text>
</comment>
<dbReference type="EMBL" id="JASFAG010000002">
    <property type="protein sequence ID" value="MDX9677887.1"/>
    <property type="molecule type" value="Genomic_DNA"/>
</dbReference>